<proteinExistence type="predicted"/>
<dbReference type="Proteomes" id="UP001152447">
    <property type="component" value="Unassembled WGS sequence"/>
</dbReference>
<protein>
    <submittedName>
        <fullName evidence="2">Uncharacterized protein</fullName>
    </submittedName>
</protein>
<organism evidence="2 3">
    <name type="scientific">Pseudoalteromonas haloplanktis</name>
    <name type="common">Alteromonas haloplanktis</name>
    <dbReference type="NCBI Taxonomy" id="228"/>
    <lineage>
        <taxon>Bacteria</taxon>
        <taxon>Pseudomonadati</taxon>
        <taxon>Pseudomonadota</taxon>
        <taxon>Gammaproteobacteria</taxon>
        <taxon>Alteromonadales</taxon>
        <taxon>Pseudoalteromonadaceae</taxon>
        <taxon>Pseudoalteromonas</taxon>
    </lineage>
</organism>
<gene>
    <name evidence="2" type="ORF">PSEHALCIP103_02047</name>
</gene>
<dbReference type="EMBL" id="CAMAPB010000027">
    <property type="protein sequence ID" value="CAH9059367.1"/>
    <property type="molecule type" value="Genomic_DNA"/>
</dbReference>
<evidence type="ECO:0000313" key="2">
    <source>
        <dbReference type="EMBL" id="CAH9059367.1"/>
    </source>
</evidence>
<comment type="caution">
    <text evidence="2">The sequence shown here is derived from an EMBL/GenBank/DDBJ whole genome shotgun (WGS) entry which is preliminary data.</text>
</comment>
<name>A0A9W4QZ81_PSEHA</name>
<keyword evidence="1" id="KW-1133">Transmembrane helix</keyword>
<reference evidence="2" key="1">
    <citation type="submission" date="2022-07" db="EMBL/GenBank/DDBJ databases">
        <authorList>
            <person name="Criscuolo A."/>
        </authorList>
    </citation>
    <scope>NUCLEOTIDE SEQUENCE</scope>
    <source>
        <strain evidence="2">CIP103197</strain>
    </source>
</reference>
<dbReference type="RefSeq" id="WP_262976748.1">
    <property type="nucleotide sequence ID" value="NZ_CAMAPB010000027.1"/>
</dbReference>
<evidence type="ECO:0000313" key="3">
    <source>
        <dbReference type="Proteomes" id="UP001152447"/>
    </source>
</evidence>
<feature type="transmembrane region" description="Helical" evidence="1">
    <location>
        <begin position="6"/>
        <end position="24"/>
    </location>
</feature>
<accession>A0A9W4QZ81</accession>
<keyword evidence="1" id="KW-0472">Membrane</keyword>
<keyword evidence="3" id="KW-1185">Reference proteome</keyword>
<dbReference type="AlphaFoldDB" id="A0A9W4QZ81"/>
<evidence type="ECO:0000256" key="1">
    <source>
        <dbReference type="SAM" id="Phobius"/>
    </source>
</evidence>
<sequence length="113" mass="12651">MEIGIFTVTITGVLLTALFIKYLTFRPERVFSDIGENVLLCKKPHWFNNNKSRMQLIPKGAIIKIQLASNTVTLFCKSGNVIDIPVPNSKFTADVLQSAKTHFDKAEVVILDN</sequence>
<keyword evidence="1" id="KW-0812">Transmembrane</keyword>